<dbReference type="CDD" id="cd01427">
    <property type="entry name" value="HAD_like"/>
    <property type="match status" value="1"/>
</dbReference>
<gene>
    <name evidence="1" type="ORF">FE374_12440</name>
</gene>
<dbReference type="AlphaFoldDB" id="A0A5B8C419"/>
<protein>
    <submittedName>
        <fullName evidence="1">Haloacid dehalogenase-like hydrolase</fullName>
    </submittedName>
</protein>
<dbReference type="EMBL" id="CP040915">
    <property type="protein sequence ID" value="QDC25314.1"/>
    <property type="molecule type" value="Genomic_DNA"/>
</dbReference>
<sequence length="319" mass="35669">MNELSSWNAGPAREAIEDFVRRTTGGNGTEPVPTEHRVAVFDNDGTLWCEKPMPIQADFIVRRLAEMADEDPRLRERQPWKAAHARDLGWFARVVAAHYAGDDSELPTLLAGILEAFAGISVEAFMARSGSFLSHARHPTLNRRYLECGYAPMIELLHYLTDHGFSTYIASGGGRDFMRPITEKLYGVPAERVIGSSAALTYVPDEHGGTIRRTAAADFLDDGPEKPVRIWSRTGRRPMLAAGNADGDIPMLEYTRHDDRPFLRLLVRHDDPEREFGYVSGAERALERAESSGWTVVSMKRDWLSVFDAHGSEERRGEG</sequence>
<dbReference type="KEGG" id="gyu:FE374_12440"/>
<organism evidence="1 2">
    <name type="scientific">Georgenia yuyongxinii</name>
    <dbReference type="NCBI Taxonomy" id="2589797"/>
    <lineage>
        <taxon>Bacteria</taxon>
        <taxon>Bacillati</taxon>
        <taxon>Actinomycetota</taxon>
        <taxon>Actinomycetes</taxon>
        <taxon>Micrococcales</taxon>
        <taxon>Bogoriellaceae</taxon>
        <taxon>Georgenia</taxon>
    </lineage>
</organism>
<keyword evidence="1" id="KW-0378">Hydrolase</keyword>
<proteinExistence type="predicted"/>
<dbReference type="InterPro" id="IPR036412">
    <property type="entry name" value="HAD-like_sf"/>
</dbReference>
<accession>A0A5B8C419</accession>
<name>A0A5B8C419_9MICO</name>
<dbReference type="GO" id="GO:0016787">
    <property type="term" value="F:hydrolase activity"/>
    <property type="evidence" value="ECO:0007669"/>
    <property type="project" value="UniProtKB-KW"/>
</dbReference>
<dbReference type="Proteomes" id="UP000314616">
    <property type="component" value="Chromosome"/>
</dbReference>
<dbReference type="OrthoDB" id="9799365at2"/>
<dbReference type="InterPro" id="IPR023214">
    <property type="entry name" value="HAD_sf"/>
</dbReference>
<dbReference type="SUPFAM" id="SSF56784">
    <property type="entry name" value="HAD-like"/>
    <property type="match status" value="1"/>
</dbReference>
<evidence type="ECO:0000313" key="1">
    <source>
        <dbReference type="EMBL" id="QDC25314.1"/>
    </source>
</evidence>
<dbReference type="Gene3D" id="3.40.50.1000">
    <property type="entry name" value="HAD superfamily/HAD-like"/>
    <property type="match status" value="1"/>
</dbReference>
<reference evidence="1 2" key="1">
    <citation type="submission" date="2019-05" db="EMBL/GenBank/DDBJ databases">
        <title>Georgenia *** sp. nov., and Georgenia *** sp. nov., isolated from the intestinal contents of plateau pika (Ochotona curzoniae) in the Qinghai-Tibet plateau of China.</title>
        <authorList>
            <person name="Tian Z."/>
        </authorList>
    </citation>
    <scope>NUCLEOTIDE SEQUENCE [LARGE SCALE GENOMIC DNA]</scope>
    <source>
        <strain evidence="1 2">Z443</strain>
    </source>
</reference>
<dbReference type="RefSeq" id="WP_139929472.1">
    <property type="nucleotide sequence ID" value="NZ_CP040915.1"/>
</dbReference>
<dbReference type="Pfam" id="PF12710">
    <property type="entry name" value="HAD"/>
    <property type="match status" value="1"/>
</dbReference>
<evidence type="ECO:0000313" key="2">
    <source>
        <dbReference type="Proteomes" id="UP000314616"/>
    </source>
</evidence>